<dbReference type="Gene3D" id="3.40.50.1110">
    <property type="entry name" value="SGNH hydrolase"/>
    <property type="match status" value="1"/>
</dbReference>
<keyword evidence="2" id="KW-0378">Hydrolase</keyword>
<dbReference type="Proteomes" id="UP000596130">
    <property type="component" value="Chromosome"/>
</dbReference>
<feature type="domain" description="SGNH hydrolase-type esterase" evidence="1">
    <location>
        <begin position="191"/>
        <end position="387"/>
    </location>
</feature>
<reference evidence="2 3" key="1">
    <citation type="submission" date="2020-12" db="EMBL/GenBank/DDBJ databases">
        <title>Identification and biosynthesis of polyene macrolides produced by Streptomyces alfalfae Men-myco-93-63.</title>
        <authorList>
            <person name="Liu D."/>
            <person name="Li Y."/>
            <person name="Liu L."/>
            <person name="Han X."/>
            <person name="Shen F."/>
        </authorList>
    </citation>
    <scope>NUCLEOTIDE SEQUENCE [LARGE SCALE GENOMIC DNA]</scope>
    <source>
        <strain evidence="2 3">Men-myco-93-63</strain>
    </source>
</reference>
<evidence type="ECO:0000259" key="1">
    <source>
        <dbReference type="Pfam" id="PF13472"/>
    </source>
</evidence>
<dbReference type="Pfam" id="PF13472">
    <property type="entry name" value="Lipase_GDSL_2"/>
    <property type="match status" value="1"/>
</dbReference>
<dbReference type="InterPro" id="IPR036514">
    <property type="entry name" value="SGNH_hydro_sf"/>
</dbReference>
<dbReference type="PANTHER" id="PTHR43784:SF2">
    <property type="entry name" value="GDSL-LIKE LIPASE_ACYLHYDROLASE, PUTATIVE (AFU_ORTHOLOGUE AFUA_2G00820)-RELATED"/>
    <property type="match status" value="1"/>
</dbReference>
<dbReference type="AlphaFoldDB" id="A0A7T4TXZ5"/>
<dbReference type="InterPro" id="IPR013830">
    <property type="entry name" value="SGNH_hydro"/>
</dbReference>
<dbReference type="EMBL" id="CP065959">
    <property type="protein sequence ID" value="QQC88772.1"/>
    <property type="molecule type" value="Genomic_DNA"/>
</dbReference>
<organism evidence="2 3">
    <name type="scientific">Streptomyces alfalfae</name>
    <dbReference type="NCBI Taxonomy" id="1642299"/>
    <lineage>
        <taxon>Bacteria</taxon>
        <taxon>Bacillati</taxon>
        <taxon>Actinomycetota</taxon>
        <taxon>Actinomycetes</taxon>
        <taxon>Kitasatosporales</taxon>
        <taxon>Streptomycetaceae</taxon>
        <taxon>Streptomyces</taxon>
    </lineage>
</organism>
<dbReference type="RefSeq" id="WP_198502365.1">
    <property type="nucleotide sequence ID" value="NZ_CP065959.1"/>
</dbReference>
<dbReference type="SUPFAM" id="SSF52266">
    <property type="entry name" value="SGNH hydrolase"/>
    <property type="match status" value="1"/>
</dbReference>
<gene>
    <name evidence="2" type="ORF">I8755_10390</name>
</gene>
<evidence type="ECO:0000313" key="3">
    <source>
        <dbReference type="Proteomes" id="UP000596130"/>
    </source>
</evidence>
<accession>A0A7T4TXZ5</accession>
<proteinExistence type="predicted"/>
<sequence>MTTHTSATPTTGTTWTAAFRSAVISPHESIDLFEIRSFTAQTLRQVIRLDGGGTALRLHLSNRYGRQPLHIGGAHLARRTTGSTIDPTTDTPLTVDGAHDFTIPAGADVTTDPLHQTVTAGDEWALTLWLPDDTGPATYSAVPLRTGYTVPGNALTAPTLDGAEDLQELATRHYISGADVLAPTGTFVTVAFGDSWFEGAGTTHDTDNRFPDLLNNRLRAAGHPGWTVNTGISANRLLTDEIGEHALARLQRDALDIPGATHVLIHFGLNDLGIPGQEAYPDPAPIPTAADLITGLTTLADRIHAAGLTAITTTVGPYKDTVYEGYSTPEGVAVAREVNAWIRGADSPFDAYADFAAAVADPADPDRIHDDYDSGDGLHVNDAGARALADTVDLATLKN</sequence>
<dbReference type="InterPro" id="IPR053140">
    <property type="entry name" value="GDSL_Rv0518-like"/>
</dbReference>
<dbReference type="GO" id="GO:0016787">
    <property type="term" value="F:hydrolase activity"/>
    <property type="evidence" value="ECO:0007669"/>
    <property type="project" value="UniProtKB-KW"/>
</dbReference>
<name>A0A7T4TXZ5_9ACTN</name>
<evidence type="ECO:0000313" key="2">
    <source>
        <dbReference type="EMBL" id="QQC88772.1"/>
    </source>
</evidence>
<protein>
    <submittedName>
        <fullName evidence="2">SGNH/GDSL hydrolase family protein</fullName>
    </submittedName>
</protein>
<dbReference type="PANTHER" id="PTHR43784">
    <property type="entry name" value="GDSL-LIKE LIPASE/ACYLHYDROLASE, PUTATIVE (AFU_ORTHOLOGUE AFUA_2G00820)-RELATED"/>
    <property type="match status" value="1"/>
</dbReference>